<feature type="transmembrane region" description="Helical" evidence="1">
    <location>
        <begin position="59"/>
        <end position="84"/>
    </location>
</feature>
<dbReference type="RefSeq" id="WP_050235542.1">
    <property type="nucleotide sequence ID" value="NZ_CP066059.1"/>
</dbReference>
<name>A0A7T4IU94_STROR</name>
<organism evidence="2 3">
    <name type="scientific">Streptococcus oralis</name>
    <dbReference type="NCBI Taxonomy" id="1303"/>
    <lineage>
        <taxon>Bacteria</taxon>
        <taxon>Bacillati</taxon>
        <taxon>Bacillota</taxon>
        <taxon>Bacilli</taxon>
        <taxon>Lactobacillales</taxon>
        <taxon>Streptococcaceae</taxon>
        <taxon>Streptococcus</taxon>
    </lineage>
</organism>
<dbReference type="AlphaFoldDB" id="A0A7T4IU94"/>
<evidence type="ECO:0000313" key="3">
    <source>
        <dbReference type="Proteomes" id="UP000595948"/>
    </source>
</evidence>
<evidence type="ECO:0000313" key="2">
    <source>
        <dbReference type="EMBL" id="QQC36228.1"/>
    </source>
</evidence>
<gene>
    <name evidence="2" type="ORF">I6H78_04370</name>
</gene>
<feature type="transmembrane region" description="Helical" evidence="1">
    <location>
        <begin position="6"/>
        <end position="31"/>
    </location>
</feature>
<dbReference type="EMBL" id="CP066059">
    <property type="protein sequence ID" value="QQC36228.1"/>
    <property type="molecule type" value="Genomic_DNA"/>
</dbReference>
<keyword evidence="1" id="KW-0812">Transmembrane</keyword>
<sequence>MILTLGVLYIFSILGGLILHELLHIFIAHLLRYSPKLTFLPPLKFQVYYENRYQPLDNLLISIISPLFLVFIGFFIELNIYTIILKITCLLNLFNLIPITGDGEVIFLSLMQMIKKKRGKRIET</sequence>
<keyword evidence="1" id="KW-1133">Transmembrane helix</keyword>
<accession>A0A7T4IU94</accession>
<evidence type="ECO:0000256" key="1">
    <source>
        <dbReference type="SAM" id="Phobius"/>
    </source>
</evidence>
<reference evidence="2 3" key="1">
    <citation type="submission" date="2020-12" db="EMBL/GenBank/DDBJ databases">
        <title>FDA dAtabase for Regulatory Grade micrObial Sequences (FDA-ARGOS): Supporting development and validation of Infectious Disease Dx tests.</title>
        <authorList>
            <person name="Sproer C."/>
            <person name="Gronow S."/>
            <person name="Severitt S."/>
            <person name="Schroder I."/>
            <person name="Tallon L."/>
            <person name="Sadzewicz L."/>
            <person name="Zhao X."/>
            <person name="Boylan J."/>
            <person name="Ott S."/>
            <person name="Bowen H."/>
            <person name="Vavikolanu K."/>
            <person name="Mehta A."/>
            <person name="Aluvathingal J."/>
            <person name="Nadendla S."/>
            <person name="Lowell S."/>
            <person name="Myers T."/>
            <person name="Yan Y."/>
            <person name="Sichtig H."/>
        </authorList>
    </citation>
    <scope>NUCLEOTIDE SEQUENCE [LARGE SCALE GENOMIC DNA]</scope>
    <source>
        <strain evidence="2 3">FDAARGOS_1021</strain>
    </source>
</reference>
<proteinExistence type="predicted"/>
<dbReference type="Proteomes" id="UP000595948">
    <property type="component" value="Chromosome"/>
</dbReference>
<keyword evidence="1" id="KW-0472">Membrane</keyword>
<protein>
    <submittedName>
        <fullName evidence="2">DUF3267 domain-containing protein</fullName>
    </submittedName>
</protein>